<feature type="transmembrane region" description="Helical" evidence="6">
    <location>
        <begin position="389"/>
        <end position="409"/>
    </location>
</feature>
<dbReference type="Gene3D" id="1.20.1250.20">
    <property type="entry name" value="MFS general substrate transporter like domains"/>
    <property type="match status" value="1"/>
</dbReference>
<dbReference type="InterPro" id="IPR011701">
    <property type="entry name" value="MFS"/>
</dbReference>
<dbReference type="SUPFAM" id="SSF103473">
    <property type="entry name" value="MFS general substrate transporter"/>
    <property type="match status" value="1"/>
</dbReference>
<name>A0A559J142_9BACL</name>
<dbReference type="Pfam" id="PF07690">
    <property type="entry name" value="MFS_1"/>
    <property type="match status" value="1"/>
</dbReference>
<protein>
    <submittedName>
        <fullName evidence="7">MFS transporter</fullName>
    </submittedName>
</protein>
<dbReference type="PANTHER" id="PTHR23513">
    <property type="entry name" value="INTEGRAL MEMBRANE EFFLUX PROTEIN-RELATED"/>
    <property type="match status" value="1"/>
</dbReference>
<feature type="transmembrane region" description="Helical" evidence="6">
    <location>
        <begin position="324"/>
        <end position="348"/>
    </location>
</feature>
<dbReference type="InterPro" id="IPR036259">
    <property type="entry name" value="MFS_trans_sf"/>
</dbReference>
<dbReference type="GO" id="GO:0005886">
    <property type="term" value="C:plasma membrane"/>
    <property type="evidence" value="ECO:0007669"/>
    <property type="project" value="UniProtKB-SubCell"/>
</dbReference>
<evidence type="ECO:0000313" key="7">
    <source>
        <dbReference type="EMBL" id="TVX93600.1"/>
    </source>
</evidence>
<accession>A0A559J142</accession>
<evidence type="ECO:0000256" key="4">
    <source>
        <dbReference type="ARBA" id="ARBA00022989"/>
    </source>
</evidence>
<dbReference type="OrthoDB" id="9775268at2"/>
<evidence type="ECO:0000313" key="8">
    <source>
        <dbReference type="Proteomes" id="UP000318102"/>
    </source>
</evidence>
<evidence type="ECO:0000256" key="6">
    <source>
        <dbReference type="SAM" id="Phobius"/>
    </source>
</evidence>
<keyword evidence="2" id="KW-1003">Cell membrane</keyword>
<feature type="transmembrane region" description="Helical" evidence="6">
    <location>
        <begin position="113"/>
        <end position="131"/>
    </location>
</feature>
<feature type="transmembrane region" description="Helical" evidence="6">
    <location>
        <begin position="269"/>
        <end position="289"/>
    </location>
</feature>
<keyword evidence="5 6" id="KW-0472">Membrane</keyword>
<comment type="caution">
    <text evidence="7">The sequence shown here is derived from an EMBL/GenBank/DDBJ whole genome shotgun (WGS) entry which is preliminary data.</text>
</comment>
<organism evidence="7 8">
    <name type="scientific">Paenibacillus agilis</name>
    <dbReference type="NCBI Taxonomy" id="3020863"/>
    <lineage>
        <taxon>Bacteria</taxon>
        <taxon>Bacillati</taxon>
        <taxon>Bacillota</taxon>
        <taxon>Bacilli</taxon>
        <taxon>Bacillales</taxon>
        <taxon>Paenibacillaceae</taxon>
        <taxon>Paenibacillus</taxon>
    </lineage>
</organism>
<feature type="transmembrane region" description="Helical" evidence="6">
    <location>
        <begin position="360"/>
        <end position="383"/>
    </location>
</feature>
<dbReference type="EMBL" id="VNJK01000001">
    <property type="protein sequence ID" value="TVX93600.1"/>
    <property type="molecule type" value="Genomic_DNA"/>
</dbReference>
<evidence type="ECO:0000256" key="3">
    <source>
        <dbReference type="ARBA" id="ARBA00022692"/>
    </source>
</evidence>
<feature type="transmembrane region" description="Helical" evidence="6">
    <location>
        <begin position="60"/>
        <end position="81"/>
    </location>
</feature>
<dbReference type="Proteomes" id="UP000318102">
    <property type="component" value="Unassembled WGS sequence"/>
</dbReference>
<keyword evidence="8" id="KW-1185">Reference proteome</keyword>
<keyword evidence="4 6" id="KW-1133">Transmembrane helix</keyword>
<evidence type="ECO:0000256" key="2">
    <source>
        <dbReference type="ARBA" id="ARBA00022475"/>
    </source>
</evidence>
<dbReference type="RefSeq" id="WP_144990237.1">
    <property type="nucleotide sequence ID" value="NZ_VNJK01000001.1"/>
</dbReference>
<feature type="transmembrane region" description="Helical" evidence="6">
    <location>
        <begin position="88"/>
        <end position="107"/>
    </location>
</feature>
<dbReference type="PANTHER" id="PTHR23513:SF6">
    <property type="entry name" value="MAJOR FACILITATOR SUPERFAMILY ASSOCIATED DOMAIN-CONTAINING PROTEIN"/>
    <property type="match status" value="1"/>
</dbReference>
<keyword evidence="3 6" id="KW-0812">Transmembrane</keyword>
<feature type="transmembrane region" description="Helical" evidence="6">
    <location>
        <begin position="21"/>
        <end position="40"/>
    </location>
</feature>
<feature type="transmembrane region" description="Helical" evidence="6">
    <location>
        <begin position="239"/>
        <end position="263"/>
    </location>
</feature>
<evidence type="ECO:0000256" key="5">
    <source>
        <dbReference type="ARBA" id="ARBA00023136"/>
    </source>
</evidence>
<proteinExistence type="predicted"/>
<feature type="transmembrane region" description="Helical" evidence="6">
    <location>
        <begin position="176"/>
        <end position="201"/>
    </location>
</feature>
<evidence type="ECO:0000256" key="1">
    <source>
        <dbReference type="ARBA" id="ARBA00004651"/>
    </source>
</evidence>
<sequence length="417" mass="44744">MMELAREEVGIRQANTSLWRNRTFIGLFASYAVSLFGNMFHNIALNLWVLQTTGSAKQMSVIVISHLIVGVLFGSFAGTFADRIDRRALMMISNVCRLVLVLGIAFVMTQPDVPFYVLVILTTLVAFAGVFHGPAFHSSLADIVGKEQIPQAIGIINIADNIIRVSGFAFGGMAVALFGGVVAILIDAGAFLISTLCLLAAGQFPRKMERSTGQKSSFIEDFREGFKVVLHNPYAKAGLILMPVLSCSFMSSFMIIQVMAVQVWHADGFVFGLIEASIPLGYLIGSIGIMSFSERLGRRGYWVIAGAVGMGPIFYLIAQADSAAAALPLILIIGCLFAFSTLIINIMLRVEIDTAVQGRVFGILGSIIGVTPPVGIAICSAISDSYGPETALTVSAIATLVVSLAAVAWNKPMREYR</sequence>
<dbReference type="GO" id="GO:0022857">
    <property type="term" value="F:transmembrane transporter activity"/>
    <property type="evidence" value="ECO:0007669"/>
    <property type="project" value="InterPro"/>
</dbReference>
<dbReference type="AlphaFoldDB" id="A0A559J142"/>
<dbReference type="CDD" id="cd06173">
    <property type="entry name" value="MFS_MefA_like"/>
    <property type="match status" value="1"/>
</dbReference>
<reference evidence="7 8" key="1">
    <citation type="submission" date="2019-07" db="EMBL/GenBank/DDBJ databases">
        <authorList>
            <person name="Kim J."/>
        </authorList>
    </citation>
    <scope>NUCLEOTIDE SEQUENCE [LARGE SCALE GENOMIC DNA]</scope>
    <source>
        <strain evidence="7 8">N4</strain>
    </source>
</reference>
<gene>
    <name evidence="7" type="ORF">FPZ44_11345</name>
</gene>
<feature type="transmembrane region" description="Helical" evidence="6">
    <location>
        <begin position="301"/>
        <end position="318"/>
    </location>
</feature>
<comment type="subcellular location">
    <subcellularLocation>
        <location evidence="1">Cell membrane</location>
        <topology evidence="1">Multi-pass membrane protein</topology>
    </subcellularLocation>
</comment>